<accession>A0A667FLQ1</accession>
<keyword evidence="1" id="KW-0472">Membrane</keyword>
<dbReference type="Ensembl" id="ENSLCNT00005000037.1">
    <property type="protein sequence ID" value="ENSLCNP00005000034.1"/>
    <property type="gene ID" value="ENSLCNG00005000019.1"/>
</dbReference>
<dbReference type="SUPFAM" id="SSF51735">
    <property type="entry name" value="NAD(P)-binding Rossmann-fold domains"/>
    <property type="match status" value="1"/>
</dbReference>
<reference evidence="3" key="2">
    <citation type="submission" date="2025-09" db="UniProtKB">
        <authorList>
            <consortium name="Ensembl"/>
        </authorList>
    </citation>
    <scope>IDENTIFICATION</scope>
</reference>
<dbReference type="Gene3D" id="3.40.50.720">
    <property type="entry name" value="NAD(P)-binding Rossmann-like Domain"/>
    <property type="match status" value="1"/>
</dbReference>
<dbReference type="AlphaFoldDB" id="A0A667FLQ1"/>
<keyword evidence="1" id="KW-1133">Transmembrane helix</keyword>
<evidence type="ECO:0000259" key="2">
    <source>
        <dbReference type="Pfam" id="PF02737"/>
    </source>
</evidence>
<proteinExistence type="predicted"/>
<protein>
    <submittedName>
        <fullName evidence="3">Crystallin lambda 1</fullName>
    </submittedName>
</protein>
<keyword evidence="4" id="KW-1185">Reference proteome</keyword>
<dbReference type="PANTHER" id="PTHR48075">
    <property type="entry name" value="3-HYDROXYACYL-COA DEHYDROGENASE FAMILY PROTEIN"/>
    <property type="match status" value="1"/>
</dbReference>
<dbReference type="GO" id="GO:0050104">
    <property type="term" value="F:L-gulonate 3-dehydrogenase activity"/>
    <property type="evidence" value="ECO:0007669"/>
    <property type="project" value="TreeGrafter"/>
</dbReference>
<organism evidence="3 4">
    <name type="scientific">Lynx canadensis</name>
    <name type="common">Canada lynx</name>
    <name type="synonym">Felis canadensis</name>
    <dbReference type="NCBI Taxonomy" id="61383"/>
    <lineage>
        <taxon>Eukaryota</taxon>
        <taxon>Metazoa</taxon>
        <taxon>Chordata</taxon>
        <taxon>Craniata</taxon>
        <taxon>Vertebrata</taxon>
        <taxon>Euteleostomi</taxon>
        <taxon>Mammalia</taxon>
        <taxon>Eutheria</taxon>
        <taxon>Laurasiatheria</taxon>
        <taxon>Carnivora</taxon>
        <taxon>Feliformia</taxon>
        <taxon>Felidae</taxon>
        <taxon>Felinae</taxon>
        <taxon>Lynx</taxon>
    </lineage>
</organism>
<dbReference type="GO" id="GO:0006631">
    <property type="term" value="P:fatty acid metabolic process"/>
    <property type="evidence" value="ECO:0007669"/>
    <property type="project" value="InterPro"/>
</dbReference>
<dbReference type="PANTHER" id="PTHR48075:SF1">
    <property type="entry name" value="LAMBDA-CRYSTALLIN HOMOLOG"/>
    <property type="match status" value="1"/>
</dbReference>
<feature type="transmembrane region" description="Helical" evidence="1">
    <location>
        <begin position="6"/>
        <end position="26"/>
    </location>
</feature>
<sequence length="193" mass="21181">MASPAAGVVVIVGSGLIGRSWAMLFASGGFRVKLYDIEQQQVTNALENIRKEMTFLEQSGSLKGSLGAQDQLSLISGCLNIQEAVEGALHIQGLWELPAVEVVVEDTHCKSSGLRTEQLCDLVSLFRSKLRFLIRTTDVIARAPGACEENRPCSHLRSLPWKSSLHVSNEKVETVLSGVNLMYNIYMIHNKVL</sequence>
<evidence type="ECO:0000313" key="4">
    <source>
        <dbReference type="Proteomes" id="UP000472241"/>
    </source>
</evidence>
<dbReference type="Pfam" id="PF02737">
    <property type="entry name" value="3HCDH_N"/>
    <property type="match status" value="1"/>
</dbReference>
<evidence type="ECO:0000313" key="3">
    <source>
        <dbReference type="Ensembl" id="ENSLCNP00005000034.1"/>
    </source>
</evidence>
<name>A0A667FLQ1_LYNCA</name>
<dbReference type="InterPro" id="IPR006176">
    <property type="entry name" value="3-OHacyl-CoA_DH_NAD-bd"/>
</dbReference>
<reference evidence="3" key="1">
    <citation type="submission" date="2025-08" db="UniProtKB">
        <authorList>
            <consortium name="Ensembl"/>
        </authorList>
    </citation>
    <scope>IDENTIFICATION</scope>
</reference>
<keyword evidence="1" id="KW-0812">Transmembrane</keyword>
<feature type="domain" description="3-hydroxyacyl-CoA dehydrogenase NAD binding" evidence="2">
    <location>
        <begin position="9"/>
        <end position="111"/>
    </location>
</feature>
<dbReference type="GO" id="GO:0070403">
    <property type="term" value="F:NAD+ binding"/>
    <property type="evidence" value="ECO:0007669"/>
    <property type="project" value="InterPro"/>
</dbReference>
<gene>
    <name evidence="3" type="primary">CRYL1</name>
</gene>
<dbReference type="InterPro" id="IPR036291">
    <property type="entry name" value="NAD(P)-bd_dom_sf"/>
</dbReference>
<evidence type="ECO:0000256" key="1">
    <source>
        <dbReference type="SAM" id="Phobius"/>
    </source>
</evidence>
<dbReference type="Proteomes" id="UP000472241">
    <property type="component" value="Unplaced"/>
</dbReference>